<dbReference type="InParanoid" id="W3WYU2"/>
<dbReference type="InterPro" id="IPR010791">
    <property type="entry name" value="AttH_dom"/>
</dbReference>
<dbReference type="SUPFAM" id="SSF159245">
    <property type="entry name" value="AttH-like"/>
    <property type="match status" value="1"/>
</dbReference>
<sequence>MTLKGGTTLYCDVFVPNELHDLSVKPQKQMPAIVAWTPYGKQNSKPNIDDFPFRAGVSADDLSGLETSAKAILLCTMNRRSHRATERHLASGKAFATPQDWEKPFTSVESTNCRLQDHLAITKRSFLEFTSKSNWVGCYSPKYAIARRRFLMLIPQYPNMILTMAHALNQRDDSYVNPNIPALINQTISQYDVSTGSSYWASSFVTSDEGQKFLAISHILTTEAPDPVCRSSVLDLQTNEYWVDLTYCHAANENAFDTSIPLDLDYGTYGFRSTSADSISEMSTFAETNASFAFNISWKATSQTLLNGGSGIIAFGAGPANATEWGLPACQSSGTLTLNGTTHVIDADNSFTWFDRQVSFGAPKNWTWFELNFPGSAIKASVWAYDLGVTGQSPYQFATVRVGHSMQVLAYTWTPNMKNTWVSPKSGLVYPLEWTLDFENGDYLDVQSIRPDQEMYGSNALVDSAYEGFITVRGRFQGQESGFGVVEMVTAYQ</sequence>
<dbReference type="EMBL" id="KI912114">
    <property type="protein sequence ID" value="ETS79025.1"/>
    <property type="molecule type" value="Genomic_DNA"/>
</dbReference>
<keyword evidence="3" id="KW-1185">Reference proteome</keyword>
<dbReference type="STRING" id="1229662.W3WYU2"/>
<dbReference type="InterPro" id="IPR023374">
    <property type="entry name" value="AttH-like_dom_sf"/>
</dbReference>
<dbReference type="AlphaFoldDB" id="W3WYU2"/>
<gene>
    <name evidence="2" type="ORF">PFICI_08878</name>
</gene>
<dbReference type="OrthoDB" id="5295747at2759"/>
<name>W3WYU2_PESFW</name>
<evidence type="ECO:0000313" key="2">
    <source>
        <dbReference type="EMBL" id="ETS79025.1"/>
    </source>
</evidence>
<dbReference type="KEGG" id="pfy:PFICI_08878"/>
<dbReference type="Proteomes" id="UP000030651">
    <property type="component" value="Unassembled WGS sequence"/>
</dbReference>
<protein>
    <recommendedName>
        <fullName evidence="1">AttH domain-containing protein</fullName>
    </recommendedName>
</protein>
<organism evidence="2 3">
    <name type="scientific">Pestalotiopsis fici (strain W106-1 / CGMCC3.15140)</name>
    <dbReference type="NCBI Taxonomy" id="1229662"/>
    <lineage>
        <taxon>Eukaryota</taxon>
        <taxon>Fungi</taxon>
        <taxon>Dikarya</taxon>
        <taxon>Ascomycota</taxon>
        <taxon>Pezizomycotina</taxon>
        <taxon>Sordariomycetes</taxon>
        <taxon>Xylariomycetidae</taxon>
        <taxon>Amphisphaeriales</taxon>
        <taxon>Sporocadaceae</taxon>
        <taxon>Pestalotiopsis</taxon>
    </lineage>
</organism>
<dbReference type="Pfam" id="PF17186">
    <property type="entry name" value="Lipocalin_9"/>
    <property type="match status" value="1"/>
</dbReference>
<dbReference type="GeneID" id="19273891"/>
<evidence type="ECO:0000313" key="3">
    <source>
        <dbReference type="Proteomes" id="UP000030651"/>
    </source>
</evidence>
<reference evidence="3" key="1">
    <citation type="journal article" date="2015" name="BMC Genomics">
        <title>Genomic and transcriptomic analysis of the endophytic fungus Pestalotiopsis fici reveals its lifestyle and high potential for synthesis of natural products.</title>
        <authorList>
            <person name="Wang X."/>
            <person name="Zhang X."/>
            <person name="Liu L."/>
            <person name="Xiang M."/>
            <person name="Wang W."/>
            <person name="Sun X."/>
            <person name="Che Y."/>
            <person name="Guo L."/>
            <person name="Liu G."/>
            <person name="Guo L."/>
            <person name="Wang C."/>
            <person name="Yin W.B."/>
            <person name="Stadler M."/>
            <person name="Zhang X."/>
            <person name="Liu X."/>
        </authorList>
    </citation>
    <scope>NUCLEOTIDE SEQUENCE [LARGE SCALE GENOMIC DNA]</scope>
    <source>
        <strain evidence="3">W106-1 / CGMCC3.15140</strain>
    </source>
</reference>
<dbReference type="eggNOG" id="ENOG502SPEU">
    <property type="taxonomic scope" value="Eukaryota"/>
</dbReference>
<dbReference type="Gene3D" id="2.40.370.10">
    <property type="entry name" value="AttH-like domain"/>
    <property type="match status" value="2"/>
</dbReference>
<dbReference type="InterPro" id="IPR053112">
    <property type="entry name" value="Fungal_Dehydratase/Hydratase"/>
</dbReference>
<feature type="domain" description="AttH" evidence="1">
    <location>
        <begin position="232"/>
        <end position="359"/>
    </location>
</feature>
<dbReference type="RefSeq" id="XP_007835650.1">
    <property type="nucleotide sequence ID" value="XM_007837459.1"/>
</dbReference>
<accession>W3WYU2</accession>
<proteinExistence type="predicted"/>
<dbReference type="PANTHER" id="PTHR40617:SF1">
    <property type="entry name" value="ATTH DOMAIN-CONTAINING PROTEIN-RELATED"/>
    <property type="match status" value="1"/>
</dbReference>
<dbReference type="HOGENOM" id="CLU_553314_0_0_1"/>
<dbReference type="Pfam" id="PF07143">
    <property type="entry name" value="CrtC"/>
    <property type="match status" value="1"/>
</dbReference>
<dbReference type="PANTHER" id="PTHR40617">
    <property type="entry name" value="TERPENE CYCLASE ASQC"/>
    <property type="match status" value="1"/>
</dbReference>
<evidence type="ECO:0000259" key="1">
    <source>
        <dbReference type="Pfam" id="PF07143"/>
    </source>
</evidence>